<dbReference type="Proteomes" id="UP000292424">
    <property type="component" value="Chromosome"/>
</dbReference>
<dbReference type="InterPro" id="IPR029044">
    <property type="entry name" value="Nucleotide-diphossugar_trans"/>
</dbReference>
<dbReference type="PANTHER" id="PTHR22916:SF3">
    <property type="entry name" value="UDP-GLCNAC:BETAGAL BETA-1,3-N-ACETYLGLUCOSAMINYLTRANSFERASE-LIKE PROTEIN 1"/>
    <property type="match status" value="1"/>
</dbReference>
<name>A0A5P2FWU5_9BACT</name>
<protein>
    <submittedName>
        <fullName evidence="2">Glycosyltransferase</fullName>
    </submittedName>
</protein>
<evidence type="ECO:0000313" key="2">
    <source>
        <dbReference type="EMBL" id="QES87994.1"/>
    </source>
</evidence>
<dbReference type="RefSeq" id="WP_131328881.1">
    <property type="nucleotide sequence ID" value="NZ_CP044016.1"/>
</dbReference>
<dbReference type="Pfam" id="PF00535">
    <property type="entry name" value="Glycos_transf_2"/>
    <property type="match status" value="1"/>
</dbReference>
<keyword evidence="2" id="KW-0808">Transferase</keyword>
<sequence length="313" mass="35878">MKEVKISIGIPTYNRLNFLKLALDSCLNQSLTPYEIIIGDDSSNDETEDYITNLNCNIKIVYVHNRPGLGQGKNINKIVAQIDTVSHKFLLLHDDDLLEPNALLDLFSAVEHETSPCVSFGKQFIMEENGSKDMEHTEYYNNLYGRTLEKLQHPFSSVESALFQQFPNNGYLMDNIFFKTEPYIYPENEKKIGGAVDFDFGVRLAQMEYKFIFVNKYISDYRLTAVSLLRNGNDGSNYAYSVVKKIPKSKELNENTRSVCLDRFVRQAIVRAVRDGNSKEAISLFFDGPHRKYIFTLGGLKRAMLVIKSFIFH</sequence>
<dbReference type="Gene3D" id="3.90.550.10">
    <property type="entry name" value="Spore Coat Polysaccharide Biosynthesis Protein SpsA, Chain A"/>
    <property type="match status" value="1"/>
</dbReference>
<dbReference type="KEGG" id="arac:E0W69_004710"/>
<organism evidence="2 3">
    <name type="scientific">Rhizosphaericola mali</name>
    <dbReference type="NCBI Taxonomy" id="2545455"/>
    <lineage>
        <taxon>Bacteria</taxon>
        <taxon>Pseudomonadati</taxon>
        <taxon>Bacteroidota</taxon>
        <taxon>Chitinophagia</taxon>
        <taxon>Chitinophagales</taxon>
        <taxon>Chitinophagaceae</taxon>
        <taxon>Rhizosphaericola</taxon>
    </lineage>
</organism>
<evidence type="ECO:0000259" key="1">
    <source>
        <dbReference type="Pfam" id="PF00535"/>
    </source>
</evidence>
<dbReference type="GO" id="GO:0016758">
    <property type="term" value="F:hexosyltransferase activity"/>
    <property type="evidence" value="ECO:0007669"/>
    <property type="project" value="UniProtKB-ARBA"/>
</dbReference>
<dbReference type="PANTHER" id="PTHR22916">
    <property type="entry name" value="GLYCOSYLTRANSFERASE"/>
    <property type="match status" value="1"/>
</dbReference>
<reference evidence="2 3" key="1">
    <citation type="submission" date="2019-09" db="EMBL/GenBank/DDBJ databases">
        <title>Complete genome sequence of Arachidicoccus sp. B3-10 isolated from apple orchard soil.</title>
        <authorList>
            <person name="Kim H.S."/>
            <person name="Han K.-I."/>
            <person name="Suh M.K."/>
            <person name="Lee K.C."/>
            <person name="Eom M.K."/>
            <person name="Kim J.-S."/>
            <person name="Kang S.W."/>
            <person name="Sin Y."/>
            <person name="Lee J.-S."/>
        </authorList>
    </citation>
    <scope>NUCLEOTIDE SEQUENCE [LARGE SCALE GENOMIC DNA]</scope>
    <source>
        <strain evidence="2 3">B3-10</strain>
    </source>
</reference>
<evidence type="ECO:0000313" key="3">
    <source>
        <dbReference type="Proteomes" id="UP000292424"/>
    </source>
</evidence>
<proteinExistence type="predicted"/>
<keyword evidence="3" id="KW-1185">Reference proteome</keyword>
<dbReference type="CDD" id="cd00761">
    <property type="entry name" value="Glyco_tranf_GTA_type"/>
    <property type="match status" value="1"/>
</dbReference>
<gene>
    <name evidence="2" type="ORF">E0W69_004710</name>
</gene>
<dbReference type="OrthoDB" id="9815829at2"/>
<dbReference type="SUPFAM" id="SSF53448">
    <property type="entry name" value="Nucleotide-diphospho-sugar transferases"/>
    <property type="match status" value="1"/>
</dbReference>
<dbReference type="InterPro" id="IPR001173">
    <property type="entry name" value="Glyco_trans_2-like"/>
</dbReference>
<feature type="domain" description="Glycosyltransferase 2-like" evidence="1">
    <location>
        <begin position="7"/>
        <end position="159"/>
    </location>
</feature>
<dbReference type="EMBL" id="CP044016">
    <property type="protein sequence ID" value="QES87994.1"/>
    <property type="molecule type" value="Genomic_DNA"/>
</dbReference>
<accession>A0A5P2FWU5</accession>
<dbReference type="AlphaFoldDB" id="A0A5P2FWU5"/>